<dbReference type="EMBL" id="DVJJ01000080">
    <property type="protein sequence ID" value="HIS64811.1"/>
    <property type="molecule type" value="Genomic_DNA"/>
</dbReference>
<keyword evidence="8" id="KW-0413">Isomerase</keyword>
<evidence type="ECO:0000256" key="10">
    <source>
        <dbReference type="ARBA" id="ARBA00048954"/>
    </source>
</evidence>
<reference evidence="13" key="2">
    <citation type="journal article" date="2021" name="PeerJ">
        <title>Extensive microbial diversity within the chicken gut microbiome revealed by metagenomics and culture.</title>
        <authorList>
            <person name="Gilroy R."/>
            <person name="Ravi A."/>
            <person name="Getino M."/>
            <person name="Pursley I."/>
            <person name="Horton D.L."/>
            <person name="Alikhan N.F."/>
            <person name="Baker D."/>
            <person name="Gharbi K."/>
            <person name="Hall N."/>
            <person name="Watson M."/>
            <person name="Adriaenssens E.M."/>
            <person name="Foster-Nyarko E."/>
            <person name="Jarju S."/>
            <person name="Secka A."/>
            <person name="Antonio M."/>
            <person name="Oren A."/>
            <person name="Chaudhuri R.R."/>
            <person name="La Ragione R."/>
            <person name="Hildebrand F."/>
            <person name="Pallen M.J."/>
        </authorList>
    </citation>
    <scope>NUCLEOTIDE SEQUENCE</scope>
    <source>
        <strain evidence="13">ChiBcec16-1751</strain>
    </source>
</reference>
<evidence type="ECO:0000259" key="12">
    <source>
        <dbReference type="PROSITE" id="PS51199"/>
    </source>
</evidence>
<proteinExistence type="inferred from homology"/>
<protein>
    <recommendedName>
        <fullName evidence="9">DNA 5'-3' helicase</fullName>
        <ecNumber evidence="9">5.6.2.3</ecNumber>
    </recommendedName>
</protein>
<evidence type="ECO:0000313" key="14">
    <source>
        <dbReference type="Proteomes" id="UP000886741"/>
    </source>
</evidence>
<evidence type="ECO:0000256" key="1">
    <source>
        <dbReference type="ARBA" id="ARBA00008428"/>
    </source>
</evidence>
<evidence type="ECO:0000313" key="13">
    <source>
        <dbReference type="EMBL" id="HIS64811.1"/>
    </source>
</evidence>
<dbReference type="PROSITE" id="PS51199">
    <property type="entry name" value="SF4_HELICASE"/>
    <property type="match status" value="1"/>
</dbReference>
<dbReference type="GO" id="GO:0005524">
    <property type="term" value="F:ATP binding"/>
    <property type="evidence" value="ECO:0007669"/>
    <property type="project" value="UniProtKB-KW"/>
</dbReference>
<evidence type="ECO:0000256" key="4">
    <source>
        <dbReference type="ARBA" id="ARBA00022801"/>
    </source>
</evidence>
<dbReference type="Gene3D" id="1.10.860.10">
    <property type="entry name" value="DNAb Helicase, Chain A"/>
    <property type="match status" value="1"/>
</dbReference>
<evidence type="ECO:0000256" key="2">
    <source>
        <dbReference type="ARBA" id="ARBA00022705"/>
    </source>
</evidence>
<dbReference type="GO" id="GO:0005829">
    <property type="term" value="C:cytosol"/>
    <property type="evidence" value="ECO:0007669"/>
    <property type="project" value="TreeGrafter"/>
</dbReference>
<dbReference type="GO" id="GO:0006260">
    <property type="term" value="P:DNA replication"/>
    <property type="evidence" value="ECO:0007669"/>
    <property type="project" value="UniProtKB-KW"/>
</dbReference>
<evidence type="ECO:0000256" key="11">
    <source>
        <dbReference type="SAM" id="MobiDB-lite"/>
    </source>
</evidence>
<dbReference type="InterPro" id="IPR036185">
    <property type="entry name" value="DNA_heli_DnaB-like_N_sf"/>
</dbReference>
<keyword evidence="7" id="KW-0238">DNA-binding</keyword>
<dbReference type="InterPro" id="IPR016136">
    <property type="entry name" value="DNA_helicase_N/primase_C"/>
</dbReference>
<comment type="catalytic activity">
    <reaction evidence="10">
        <text>ATP + H2O = ADP + phosphate + H(+)</text>
        <dbReference type="Rhea" id="RHEA:13065"/>
        <dbReference type="ChEBI" id="CHEBI:15377"/>
        <dbReference type="ChEBI" id="CHEBI:15378"/>
        <dbReference type="ChEBI" id="CHEBI:30616"/>
        <dbReference type="ChEBI" id="CHEBI:43474"/>
        <dbReference type="ChEBI" id="CHEBI:456216"/>
        <dbReference type="EC" id="5.6.2.3"/>
    </reaction>
</comment>
<evidence type="ECO:0000256" key="5">
    <source>
        <dbReference type="ARBA" id="ARBA00022806"/>
    </source>
</evidence>
<dbReference type="GO" id="GO:0043139">
    <property type="term" value="F:5'-3' DNA helicase activity"/>
    <property type="evidence" value="ECO:0007669"/>
    <property type="project" value="UniProtKB-EC"/>
</dbReference>
<evidence type="ECO:0000256" key="6">
    <source>
        <dbReference type="ARBA" id="ARBA00022840"/>
    </source>
</evidence>
<evidence type="ECO:0000256" key="7">
    <source>
        <dbReference type="ARBA" id="ARBA00023125"/>
    </source>
</evidence>
<dbReference type="GO" id="GO:0016787">
    <property type="term" value="F:hydrolase activity"/>
    <property type="evidence" value="ECO:0007669"/>
    <property type="project" value="UniProtKB-KW"/>
</dbReference>
<dbReference type="GO" id="GO:0003677">
    <property type="term" value="F:DNA binding"/>
    <property type="evidence" value="ECO:0007669"/>
    <property type="project" value="UniProtKB-KW"/>
</dbReference>
<evidence type="ECO:0000256" key="3">
    <source>
        <dbReference type="ARBA" id="ARBA00022741"/>
    </source>
</evidence>
<dbReference type="Proteomes" id="UP000886741">
    <property type="component" value="Unassembled WGS sequence"/>
</dbReference>
<evidence type="ECO:0000256" key="8">
    <source>
        <dbReference type="ARBA" id="ARBA00023235"/>
    </source>
</evidence>
<accession>A0A9D1FA03</accession>
<sequence>MLDKQLEARLQDAQVSIIGSMLIDDRCIGDVLANVSLDDFPSGVYRSIFDTMRLLFTSGRPVDPVIVLDAMQGGKELGNCIRQCMEVTPTAANVLEYCRILRELSRVSRLQEIGLALTSASSLDEAGKLVAQANGLLVDRSGLKIMDAQALMLDFYRRMQEERKPEYIRTGFSPIDEKTYLELGDMVGIGAAPSTGKTAFALQWAARLSQKYRVGFYSLETNAAKAADRLVAQLSGTPLGDIKQRRFTDEQWARIGDASSIFAQGKFEHIQASSMSATDIVSTALSKRHQVVIVDYIQLVGSSDREKHSSLEVVTNTSMVLHQAAQTHGILVVALSQLSRPEKKDGKPLKPDMHSFRESGQIEQDLDVAMLLYLSDPDDYTGSRICKIGKNKEGRKGEVELDFDGTIQRFTLAKPNTAAQLAAEGKKAQQRNRQTGQYQQQTFVPETGEDKALPF</sequence>
<keyword evidence="3" id="KW-0547">Nucleotide-binding</keyword>
<dbReference type="Gene3D" id="3.40.50.300">
    <property type="entry name" value="P-loop containing nucleotide triphosphate hydrolases"/>
    <property type="match status" value="1"/>
</dbReference>
<dbReference type="InterPro" id="IPR027417">
    <property type="entry name" value="P-loop_NTPase"/>
</dbReference>
<keyword evidence="6" id="KW-0067">ATP-binding</keyword>
<comment type="similarity">
    <text evidence="1">Belongs to the helicase family. DnaB subfamily.</text>
</comment>
<dbReference type="SUPFAM" id="SSF52540">
    <property type="entry name" value="P-loop containing nucleoside triphosphate hydrolases"/>
    <property type="match status" value="1"/>
</dbReference>
<feature type="compositionally biased region" description="Low complexity" evidence="11">
    <location>
        <begin position="431"/>
        <end position="442"/>
    </location>
</feature>
<dbReference type="SUPFAM" id="SSF48024">
    <property type="entry name" value="N-terminal domain of DnaB helicase"/>
    <property type="match status" value="1"/>
</dbReference>
<evidence type="ECO:0000256" key="9">
    <source>
        <dbReference type="ARBA" id="ARBA00044969"/>
    </source>
</evidence>
<keyword evidence="2" id="KW-0235">DNA replication</keyword>
<dbReference type="Pfam" id="PF03796">
    <property type="entry name" value="DnaB_C"/>
    <property type="match status" value="1"/>
</dbReference>
<dbReference type="Pfam" id="PF00772">
    <property type="entry name" value="DnaB"/>
    <property type="match status" value="1"/>
</dbReference>
<dbReference type="AlphaFoldDB" id="A0A9D1FA03"/>
<dbReference type="PANTHER" id="PTHR30153">
    <property type="entry name" value="REPLICATIVE DNA HELICASE DNAB"/>
    <property type="match status" value="1"/>
</dbReference>
<dbReference type="InterPro" id="IPR007693">
    <property type="entry name" value="DNA_helicase_DnaB-like_N"/>
</dbReference>
<name>A0A9D1FA03_9FIRM</name>
<organism evidence="13 14">
    <name type="scientific">Candidatus Avoscillospira avistercoris</name>
    <dbReference type="NCBI Taxonomy" id="2840707"/>
    <lineage>
        <taxon>Bacteria</taxon>
        <taxon>Bacillati</taxon>
        <taxon>Bacillota</taxon>
        <taxon>Clostridia</taxon>
        <taxon>Eubacteriales</taxon>
        <taxon>Oscillospiraceae</taxon>
        <taxon>Oscillospiraceae incertae sedis</taxon>
        <taxon>Candidatus Avoscillospira</taxon>
    </lineage>
</organism>
<dbReference type="PANTHER" id="PTHR30153:SF2">
    <property type="entry name" value="REPLICATIVE DNA HELICASE"/>
    <property type="match status" value="1"/>
</dbReference>
<keyword evidence="4" id="KW-0378">Hydrolase</keyword>
<comment type="caution">
    <text evidence="13">The sequence shown here is derived from an EMBL/GenBank/DDBJ whole genome shotgun (WGS) entry which is preliminary data.</text>
</comment>
<dbReference type="EC" id="5.6.2.3" evidence="9"/>
<keyword evidence="5" id="KW-0347">Helicase</keyword>
<gene>
    <name evidence="13" type="ORF">IAA83_05500</name>
</gene>
<feature type="domain" description="SF4 helicase" evidence="12">
    <location>
        <begin position="161"/>
        <end position="417"/>
    </location>
</feature>
<dbReference type="InterPro" id="IPR007694">
    <property type="entry name" value="DNA_helicase_DnaB-like_C"/>
</dbReference>
<reference evidence="13" key="1">
    <citation type="submission" date="2020-10" db="EMBL/GenBank/DDBJ databases">
        <authorList>
            <person name="Gilroy R."/>
        </authorList>
    </citation>
    <scope>NUCLEOTIDE SEQUENCE</scope>
    <source>
        <strain evidence="13">ChiBcec16-1751</strain>
    </source>
</reference>
<feature type="region of interest" description="Disordered" evidence="11">
    <location>
        <begin position="421"/>
        <end position="455"/>
    </location>
</feature>